<sequence length="316" mass="36234">MVNETNTNELSLKLQSSPFHLEEDWFIICENRNKNCSQKEIDVLIAKEIINYIDLEIMRLLCRFGFINTYNIGYALSYILPPGYKKNSYQRNIQKMVRAGILLKYSIRTGNTVDDDYASPMRFYALSAGARSYIEPHIDILFSNKLVLSAYDIINCLAVSQLLIHFLKDHGSDCIVSCRSIIKCKGYKSIILDGLIQFNKPSYFRVPTQIALINIRDSAESYAHAADRLMDTFHVFKENYSKSDLIIIIITESVSSIKAITEVIMLDERMDGVVCPYYYTTDSLLHTDPLFESLFAVTFESKDNVAVIKRIHLIPQ</sequence>
<dbReference type="AlphaFoldDB" id="A0A9D1XMH3"/>
<accession>A0A9D1XMH3</accession>
<dbReference type="EMBL" id="DXET01000217">
    <property type="protein sequence ID" value="HIX82208.1"/>
    <property type="molecule type" value="Genomic_DNA"/>
</dbReference>
<protein>
    <submittedName>
        <fullName evidence="1">Uncharacterized protein</fullName>
    </submittedName>
</protein>
<dbReference type="Proteomes" id="UP000886724">
    <property type="component" value="Unassembled WGS sequence"/>
</dbReference>
<evidence type="ECO:0000313" key="1">
    <source>
        <dbReference type="EMBL" id="HIX82208.1"/>
    </source>
</evidence>
<gene>
    <name evidence="1" type="ORF">H9980_09610</name>
</gene>
<organism evidence="1 2">
    <name type="scientific">Candidatus Erysipelatoclostridium merdavium</name>
    <dbReference type="NCBI Taxonomy" id="2838566"/>
    <lineage>
        <taxon>Bacteria</taxon>
        <taxon>Bacillati</taxon>
        <taxon>Bacillota</taxon>
        <taxon>Erysipelotrichia</taxon>
        <taxon>Erysipelotrichales</taxon>
        <taxon>Erysipelotrichales incertae sedis</taxon>
    </lineage>
</organism>
<comment type="caution">
    <text evidence="1">The sequence shown here is derived from an EMBL/GenBank/DDBJ whole genome shotgun (WGS) entry which is preliminary data.</text>
</comment>
<proteinExistence type="predicted"/>
<name>A0A9D1XMH3_9FIRM</name>
<reference evidence="1" key="2">
    <citation type="submission" date="2021-04" db="EMBL/GenBank/DDBJ databases">
        <authorList>
            <person name="Gilroy R."/>
        </authorList>
    </citation>
    <scope>NUCLEOTIDE SEQUENCE</scope>
    <source>
        <strain evidence="1">ChiGjej1B1-14440</strain>
    </source>
</reference>
<evidence type="ECO:0000313" key="2">
    <source>
        <dbReference type="Proteomes" id="UP000886724"/>
    </source>
</evidence>
<reference evidence="1" key="1">
    <citation type="journal article" date="2021" name="PeerJ">
        <title>Extensive microbial diversity within the chicken gut microbiome revealed by metagenomics and culture.</title>
        <authorList>
            <person name="Gilroy R."/>
            <person name="Ravi A."/>
            <person name="Getino M."/>
            <person name="Pursley I."/>
            <person name="Horton D.L."/>
            <person name="Alikhan N.F."/>
            <person name="Baker D."/>
            <person name="Gharbi K."/>
            <person name="Hall N."/>
            <person name="Watson M."/>
            <person name="Adriaenssens E.M."/>
            <person name="Foster-Nyarko E."/>
            <person name="Jarju S."/>
            <person name="Secka A."/>
            <person name="Antonio M."/>
            <person name="Oren A."/>
            <person name="Chaudhuri R.R."/>
            <person name="La Ragione R."/>
            <person name="Hildebrand F."/>
            <person name="Pallen M.J."/>
        </authorList>
    </citation>
    <scope>NUCLEOTIDE SEQUENCE</scope>
    <source>
        <strain evidence="1">ChiGjej1B1-14440</strain>
    </source>
</reference>